<name>A0ABS4H7W9_9BACL</name>
<feature type="transmembrane region" description="Helical" evidence="1">
    <location>
        <begin position="7"/>
        <end position="26"/>
    </location>
</feature>
<keyword evidence="5" id="KW-1185">Reference proteome</keyword>
<comment type="caution">
    <text evidence="4">The sequence shown here is derived from an EMBL/GenBank/DDBJ whole genome shotgun (WGS) entry which is preliminary data.</text>
</comment>
<reference evidence="4 5" key="1">
    <citation type="submission" date="2021-03" db="EMBL/GenBank/DDBJ databases">
        <title>Genomic Encyclopedia of Type Strains, Phase IV (KMG-IV): sequencing the most valuable type-strain genomes for metagenomic binning, comparative biology and taxonomic classification.</title>
        <authorList>
            <person name="Goeker M."/>
        </authorList>
    </citation>
    <scope>NUCLEOTIDE SEQUENCE [LARGE SCALE GENOMIC DNA]</scope>
    <source>
        <strain evidence="4 5">DSM 23491</strain>
    </source>
</reference>
<feature type="domain" description="LiaF transmembrane" evidence="3">
    <location>
        <begin position="11"/>
        <end position="114"/>
    </location>
</feature>
<keyword evidence="1" id="KW-0472">Membrane</keyword>
<proteinExistence type="predicted"/>
<dbReference type="InterPro" id="IPR047793">
    <property type="entry name" value="LiaF_C"/>
</dbReference>
<feature type="transmembrane region" description="Helical" evidence="1">
    <location>
        <begin position="63"/>
        <end position="79"/>
    </location>
</feature>
<keyword evidence="1" id="KW-1133">Transmembrane helix</keyword>
<evidence type="ECO:0000256" key="1">
    <source>
        <dbReference type="SAM" id="Phobius"/>
    </source>
</evidence>
<keyword evidence="1" id="KW-0812">Transmembrane</keyword>
<evidence type="ECO:0000259" key="2">
    <source>
        <dbReference type="Pfam" id="PF09922"/>
    </source>
</evidence>
<gene>
    <name evidence="4" type="ORF">J2Z20_003572</name>
</gene>
<feature type="transmembrane region" description="Helical" evidence="1">
    <location>
        <begin position="32"/>
        <end position="51"/>
    </location>
</feature>
<dbReference type="Proteomes" id="UP001519273">
    <property type="component" value="Unassembled WGS sequence"/>
</dbReference>
<sequence>MRSGKWSSAAAGLFLIGIGAIIFLNQFNIVDISIGSLFATYWPVFLIMGGISSFCQNRRASSSSFGGLLLIVFGVYFLGRNLGFIDFSIGSLLSMIIPLLFITGGIYLLFKPRGRNHYSRRDREIFEDAPPEPISSDFDSTFNHTMKEAGYVPEPELKSEKYAADHQHRGHREVIGKSGFIGDVHIGSDYFPLKPMNLSHFIGDFVIDLTKAQIPYGETKLNISAFIGDVRIFVPNDMNIGISVNSNSFVGDIRVLSDYSDGLFGHINTTTTNYSEKEKKVHITISVFIGDVKVNTVG</sequence>
<evidence type="ECO:0000313" key="4">
    <source>
        <dbReference type="EMBL" id="MBP1938630.1"/>
    </source>
</evidence>
<dbReference type="EMBL" id="JAGGKP010000019">
    <property type="protein sequence ID" value="MBP1938630.1"/>
    <property type="molecule type" value="Genomic_DNA"/>
</dbReference>
<dbReference type="Pfam" id="PF22570">
    <property type="entry name" value="LiaF-TM"/>
    <property type="match status" value="1"/>
</dbReference>
<evidence type="ECO:0000259" key="3">
    <source>
        <dbReference type="Pfam" id="PF22570"/>
    </source>
</evidence>
<dbReference type="InterPro" id="IPR054331">
    <property type="entry name" value="LiaF_TM"/>
</dbReference>
<dbReference type="Pfam" id="PF09922">
    <property type="entry name" value="LiaF-like_C"/>
    <property type="match status" value="1"/>
</dbReference>
<dbReference type="InterPro" id="IPR024425">
    <property type="entry name" value="LiaF-like_C"/>
</dbReference>
<dbReference type="NCBIfam" id="NF040535">
    <property type="entry name" value="LiaF_C_term"/>
    <property type="match status" value="1"/>
</dbReference>
<feature type="transmembrane region" description="Helical" evidence="1">
    <location>
        <begin position="91"/>
        <end position="110"/>
    </location>
</feature>
<accession>A0ABS4H7W9</accession>
<feature type="domain" description="Cell wall-active antibiotics response LiaF-like C-terminal" evidence="2">
    <location>
        <begin position="180"/>
        <end position="294"/>
    </location>
</feature>
<organism evidence="4 5">
    <name type="scientific">Paenibacillus sediminis</name>
    <dbReference type="NCBI Taxonomy" id="664909"/>
    <lineage>
        <taxon>Bacteria</taxon>
        <taxon>Bacillati</taxon>
        <taxon>Bacillota</taxon>
        <taxon>Bacilli</taxon>
        <taxon>Bacillales</taxon>
        <taxon>Paenibacillaceae</taxon>
        <taxon>Paenibacillus</taxon>
    </lineage>
</organism>
<evidence type="ECO:0000313" key="5">
    <source>
        <dbReference type="Proteomes" id="UP001519273"/>
    </source>
</evidence>
<protein>
    <submittedName>
        <fullName evidence="4">Lia operon protein LiaF</fullName>
    </submittedName>
</protein>
<dbReference type="RefSeq" id="WP_209853293.1">
    <property type="nucleotide sequence ID" value="NZ_CBCRVE010000019.1"/>
</dbReference>